<dbReference type="PANTHER" id="PTHR42647:SF12">
    <property type="entry name" value="BOI-RELATED E3 UBIQUITIN-PROTEIN LIGASE 2-RELATED"/>
    <property type="match status" value="1"/>
</dbReference>
<evidence type="ECO:0000256" key="5">
    <source>
        <dbReference type="SAM" id="Coils"/>
    </source>
</evidence>
<proteinExistence type="predicted"/>
<feature type="domain" description="RING-type" evidence="6">
    <location>
        <begin position="238"/>
        <end position="272"/>
    </location>
</feature>
<evidence type="ECO:0000313" key="7">
    <source>
        <dbReference type="EMBL" id="KAK1307556.1"/>
    </source>
</evidence>
<accession>A0AAV9E297</accession>
<dbReference type="EMBL" id="JAUJYO010000009">
    <property type="protein sequence ID" value="KAK1307556.1"/>
    <property type="molecule type" value="Genomic_DNA"/>
</dbReference>
<reference evidence="7" key="2">
    <citation type="submission" date="2023-06" db="EMBL/GenBank/DDBJ databases">
        <authorList>
            <person name="Ma L."/>
            <person name="Liu K.-W."/>
            <person name="Li Z."/>
            <person name="Hsiao Y.-Y."/>
            <person name="Qi Y."/>
            <person name="Fu T."/>
            <person name="Tang G."/>
            <person name="Zhang D."/>
            <person name="Sun W.-H."/>
            <person name="Liu D.-K."/>
            <person name="Li Y."/>
            <person name="Chen G.-Z."/>
            <person name="Liu X.-D."/>
            <person name="Liao X.-Y."/>
            <person name="Jiang Y.-T."/>
            <person name="Yu X."/>
            <person name="Hao Y."/>
            <person name="Huang J."/>
            <person name="Zhao X.-W."/>
            <person name="Ke S."/>
            <person name="Chen Y.-Y."/>
            <person name="Wu W.-L."/>
            <person name="Hsu J.-L."/>
            <person name="Lin Y.-F."/>
            <person name="Huang M.-D."/>
            <person name="Li C.-Y."/>
            <person name="Huang L."/>
            <person name="Wang Z.-W."/>
            <person name="Zhao X."/>
            <person name="Zhong W.-Y."/>
            <person name="Peng D.-H."/>
            <person name="Ahmad S."/>
            <person name="Lan S."/>
            <person name="Zhang J.-S."/>
            <person name="Tsai W.-C."/>
            <person name="Van De Peer Y."/>
            <person name="Liu Z.-J."/>
        </authorList>
    </citation>
    <scope>NUCLEOTIDE SEQUENCE</scope>
    <source>
        <strain evidence="7">CP</strain>
        <tissue evidence="7">Leaves</tissue>
    </source>
</reference>
<keyword evidence="1" id="KW-0479">Metal-binding</keyword>
<feature type="coiled-coil region" evidence="5">
    <location>
        <begin position="167"/>
        <end position="215"/>
    </location>
</feature>
<sequence>MFIQQQQLLLQQLQPCKPPPLMAQMAHESLPVPTFNLPFFEPAQGDRTSTNFSPFCELESRTMCNNQIVIENTRELSRTRKRGRDENTLISYPPFDRCLCRSSSSIQGGDLFTRMQMDHQEFERFIFSQTEKTMVELEQKRRRHWATVLRVVEDRMQRVLRGKDEEIAILGRKNSALEERIRVLEMEGQIWKTLAQNYEATITALQVDIENARNDNGAVNLEAEDSASSCHVDDGRYCRGCNRCDISVLVLPCRHLCLCSECDPKMDTCPVCMGAKNASLRVRLS</sequence>
<reference evidence="7" key="1">
    <citation type="journal article" date="2023" name="Nat. Commun.">
        <title>Diploid and tetraploid genomes of Acorus and the evolution of monocots.</title>
        <authorList>
            <person name="Ma L."/>
            <person name="Liu K.W."/>
            <person name="Li Z."/>
            <person name="Hsiao Y.Y."/>
            <person name="Qi Y."/>
            <person name="Fu T."/>
            <person name="Tang G.D."/>
            <person name="Zhang D."/>
            <person name="Sun W.H."/>
            <person name="Liu D.K."/>
            <person name="Li Y."/>
            <person name="Chen G.Z."/>
            <person name="Liu X.D."/>
            <person name="Liao X.Y."/>
            <person name="Jiang Y.T."/>
            <person name="Yu X."/>
            <person name="Hao Y."/>
            <person name="Huang J."/>
            <person name="Zhao X.W."/>
            <person name="Ke S."/>
            <person name="Chen Y.Y."/>
            <person name="Wu W.L."/>
            <person name="Hsu J.L."/>
            <person name="Lin Y.F."/>
            <person name="Huang M.D."/>
            <person name="Li C.Y."/>
            <person name="Huang L."/>
            <person name="Wang Z.W."/>
            <person name="Zhao X."/>
            <person name="Zhong W.Y."/>
            <person name="Peng D.H."/>
            <person name="Ahmad S."/>
            <person name="Lan S."/>
            <person name="Zhang J.S."/>
            <person name="Tsai W.C."/>
            <person name="Van de Peer Y."/>
            <person name="Liu Z.J."/>
        </authorList>
    </citation>
    <scope>NUCLEOTIDE SEQUENCE</scope>
    <source>
        <strain evidence="7">CP</strain>
    </source>
</reference>
<dbReference type="GO" id="GO:0043067">
    <property type="term" value="P:regulation of programmed cell death"/>
    <property type="evidence" value="ECO:0007669"/>
    <property type="project" value="TreeGrafter"/>
</dbReference>
<dbReference type="GO" id="GO:0004842">
    <property type="term" value="F:ubiquitin-protein transferase activity"/>
    <property type="evidence" value="ECO:0007669"/>
    <property type="project" value="TreeGrafter"/>
</dbReference>
<organism evidence="7 8">
    <name type="scientific">Acorus calamus</name>
    <name type="common">Sweet flag</name>
    <dbReference type="NCBI Taxonomy" id="4465"/>
    <lineage>
        <taxon>Eukaryota</taxon>
        <taxon>Viridiplantae</taxon>
        <taxon>Streptophyta</taxon>
        <taxon>Embryophyta</taxon>
        <taxon>Tracheophyta</taxon>
        <taxon>Spermatophyta</taxon>
        <taxon>Magnoliopsida</taxon>
        <taxon>Liliopsida</taxon>
        <taxon>Acoraceae</taxon>
        <taxon>Acorus</taxon>
    </lineage>
</organism>
<dbReference type="Pfam" id="PF13920">
    <property type="entry name" value="zf-C3HC4_3"/>
    <property type="match status" value="1"/>
</dbReference>
<evidence type="ECO:0000259" key="6">
    <source>
        <dbReference type="PROSITE" id="PS50089"/>
    </source>
</evidence>
<gene>
    <name evidence="7" type="ORF">QJS10_CPA09g01997</name>
</gene>
<keyword evidence="8" id="KW-1185">Reference proteome</keyword>
<keyword evidence="2 4" id="KW-0863">Zinc-finger</keyword>
<evidence type="ECO:0000256" key="1">
    <source>
        <dbReference type="ARBA" id="ARBA00022723"/>
    </source>
</evidence>
<dbReference type="InterPro" id="IPR013083">
    <property type="entry name" value="Znf_RING/FYVE/PHD"/>
</dbReference>
<protein>
    <recommendedName>
        <fullName evidence="6">RING-type domain-containing protein</fullName>
    </recommendedName>
</protein>
<dbReference type="Gene3D" id="3.30.40.10">
    <property type="entry name" value="Zinc/RING finger domain, C3HC4 (zinc finger)"/>
    <property type="match status" value="1"/>
</dbReference>
<dbReference type="PROSITE" id="PS50089">
    <property type="entry name" value="ZF_RING_2"/>
    <property type="match status" value="1"/>
</dbReference>
<dbReference type="GO" id="GO:0008270">
    <property type="term" value="F:zinc ion binding"/>
    <property type="evidence" value="ECO:0007669"/>
    <property type="project" value="UniProtKB-KW"/>
</dbReference>
<dbReference type="PANTHER" id="PTHR42647">
    <property type="entry name" value="SBP (S-RIBONUCLEASE BINDING PROTEIN) FAMILY PROTEIN"/>
    <property type="match status" value="1"/>
</dbReference>
<dbReference type="Proteomes" id="UP001180020">
    <property type="component" value="Unassembled WGS sequence"/>
</dbReference>
<evidence type="ECO:0000313" key="8">
    <source>
        <dbReference type="Proteomes" id="UP001180020"/>
    </source>
</evidence>
<keyword evidence="5" id="KW-0175">Coiled coil</keyword>
<keyword evidence="3" id="KW-0862">Zinc</keyword>
<dbReference type="AlphaFoldDB" id="A0AAV9E297"/>
<comment type="caution">
    <text evidence="7">The sequence shown here is derived from an EMBL/GenBank/DDBJ whole genome shotgun (WGS) entry which is preliminary data.</text>
</comment>
<evidence type="ECO:0000256" key="3">
    <source>
        <dbReference type="ARBA" id="ARBA00022833"/>
    </source>
</evidence>
<evidence type="ECO:0000256" key="4">
    <source>
        <dbReference type="PROSITE-ProRule" id="PRU00175"/>
    </source>
</evidence>
<dbReference type="InterPro" id="IPR001841">
    <property type="entry name" value="Znf_RING"/>
</dbReference>
<name>A0AAV9E297_ACOCL</name>
<evidence type="ECO:0000256" key="2">
    <source>
        <dbReference type="ARBA" id="ARBA00022771"/>
    </source>
</evidence>